<proteinExistence type="predicted"/>
<comment type="caution">
    <text evidence="4">The sequence shown here is derived from an EMBL/GenBank/DDBJ whole genome shotgun (WGS) entry which is preliminary data.</text>
</comment>
<dbReference type="InterPro" id="IPR036388">
    <property type="entry name" value="WH-like_DNA-bd_sf"/>
</dbReference>
<dbReference type="Pfam" id="PF13191">
    <property type="entry name" value="AAA_16"/>
    <property type="match status" value="1"/>
</dbReference>
<dbReference type="GO" id="GO:0003677">
    <property type="term" value="F:DNA binding"/>
    <property type="evidence" value="ECO:0007669"/>
    <property type="project" value="InterPro"/>
</dbReference>
<dbReference type="GO" id="GO:0005737">
    <property type="term" value="C:cytoplasm"/>
    <property type="evidence" value="ECO:0007669"/>
    <property type="project" value="TreeGrafter"/>
</dbReference>
<dbReference type="Gene3D" id="1.10.10.10">
    <property type="entry name" value="Winged helix-like DNA-binding domain superfamily/Winged helix DNA-binding domain"/>
    <property type="match status" value="1"/>
</dbReference>
<dbReference type="SUPFAM" id="SSF46894">
    <property type="entry name" value="C-terminal effector domain of the bipartite response regulators"/>
    <property type="match status" value="1"/>
</dbReference>
<dbReference type="EMBL" id="SMKX01000005">
    <property type="protein sequence ID" value="TDD62657.1"/>
    <property type="molecule type" value="Genomic_DNA"/>
</dbReference>
<dbReference type="SUPFAM" id="SSF52540">
    <property type="entry name" value="P-loop containing nucleoside triphosphate hydrolases"/>
    <property type="match status" value="1"/>
</dbReference>
<dbReference type="GO" id="GO:0004016">
    <property type="term" value="F:adenylate cyclase activity"/>
    <property type="evidence" value="ECO:0007669"/>
    <property type="project" value="TreeGrafter"/>
</dbReference>
<dbReference type="InterPro" id="IPR041664">
    <property type="entry name" value="AAA_16"/>
</dbReference>
<keyword evidence="2" id="KW-0067">ATP-binding</keyword>
<dbReference type="PROSITE" id="PS50043">
    <property type="entry name" value="HTH_LUXR_2"/>
    <property type="match status" value="1"/>
</dbReference>
<evidence type="ECO:0000259" key="3">
    <source>
        <dbReference type="PROSITE" id="PS50043"/>
    </source>
</evidence>
<reference evidence="4 5" key="1">
    <citation type="submission" date="2019-03" db="EMBL/GenBank/DDBJ databases">
        <title>Draft genome sequences of novel Actinobacteria.</title>
        <authorList>
            <person name="Sahin N."/>
            <person name="Ay H."/>
            <person name="Saygin H."/>
        </authorList>
    </citation>
    <scope>NUCLEOTIDE SEQUENCE [LARGE SCALE GENOMIC DNA]</scope>
    <source>
        <strain evidence="4 5">JCM 13523</strain>
    </source>
</reference>
<dbReference type="PANTHER" id="PTHR16305:SF28">
    <property type="entry name" value="GUANYLATE CYCLASE DOMAIN-CONTAINING PROTEIN"/>
    <property type="match status" value="1"/>
</dbReference>
<dbReference type="OrthoDB" id="5378762at2"/>
<organism evidence="4 5">
    <name type="scientific">Kribbella antibiotica</name>
    <dbReference type="NCBI Taxonomy" id="190195"/>
    <lineage>
        <taxon>Bacteria</taxon>
        <taxon>Bacillati</taxon>
        <taxon>Actinomycetota</taxon>
        <taxon>Actinomycetes</taxon>
        <taxon>Propionibacteriales</taxon>
        <taxon>Kribbellaceae</taxon>
        <taxon>Kribbella</taxon>
    </lineage>
</organism>
<dbReference type="InterPro" id="IPR000792">
    <property type="entry name" value="Tscrpt_reg_LuxR_C"/>
</dbReference>
<dbReference type="AlphaFoldDB" id="A0A4V2YQP0"/>
<dbReference type="PANTHER" id="PTHR16305">
    <property type="entry name" value="TESTICULAR SOLUBLE ADENYLYL CYCLASE"/>
    <property type="match status" value="1"/>
</dbReference>
<gene>
    <name evidence="4" type="ORF">E1263_02770</name>
</gene>
<dbReference type="InterPro" id="IPR027417">
    <property type="entry name" value="P-loop_NTPase"/>
</dbReference>
<name>A0A4V2YQP0_9ACTN</name>
<evidence type="ECO:0000256" key="1">
    <source>
        <dbReference type="ARBA" id="ARBA00022741"/>
    </source>
</evidence>
<keyword evidence="5" id="KW-1185">Reference proteome</keyword>
<dbReference type="PROSITE" id="PS00622">
    <property type="entry name" value="HTH_LUXR_1"/>
    <property type="match status" value="1"/>
</dbReference>
<feature type="domain" description="HTH luxR-type" evidence="3">
    <location>
        <begin position="887"/>
        <end position="955"/>
    </location>
</feature>
<dbReference type="GO" id="GO:0006355">
    <property type="term" value="P:regulation of DNA-templated transcription"/>
    <property type="evidence" value="ECO:0007669"/>
    <property type="project" value="InterPro"/>
</dbReference>
<protein>
    <recommendedName>
        <fullName evidence="3">HTH luxR-type domain-containing protein</fullName>
    </recommendedName>
</protein>
<keyword evidence="1" id="KW-0547">Nucleotide-binding</keyword>
<dbReference type="Proteomes" id="UP000295124">
    <property type="component" value="Unassembled WGS sequence"/>
</dbReference>
<dbReference type="CDD" id="cd06170">
    <property type="entry name" value="LuxR_C_like"/>
    <property type="match status" value="1"/>
</dbReference>
<dbReference type="InterPro" id="IPR016032">
    <property type="entry name" value="Sig_transdc_resp-reg_C-effctor"/>
</dbReference>
<dbReference type="Pfam" id="PF00196">
    <property type="entry name" value="GerE"/>
    <property type="match status" value="1"/>
</dbReference>
<evidence type="ECO:0000256" key="2">
    <source>
        <dbReference type="ARBA" id="ARBA00022840"/>
    </source>
</evidence>
<sequence length="961" mass="102992">MLQIRTAVEQATARQGRALFVTGEAGIGKTRLGAVAAGVAAELDVPVLRGRAGTLGAAMPLRPFSEALAAHLRDGHDHVLEQLGGYREVLTRLVPGLSETGQVRRQLSIAVLAEAILRFLAELGRDRGCLLVLDDLHAADAETLAVVDYLVDNLVGQPVLILGTLRSQTGPALELATAAQGRGVAEILELYRLPQEQTAELAAGMLDVPAGEIPAAVLEQLWSSSAGVPFVVEEVLREFAHSGQLVASPAGWQALGELRAGVPAAVVHSVGSRTSSLGARSRQLLSVAAVLGPRFSLRVVETATEADQREMVTTLRAGIAAQLVTADVPAPDWYAFRHPLTAEALLAQLTNIERAEYSRQAAEAIESLHPQLEDDWCALAASLRMASGETDRAAVLFAQAGQRAYQAGALQSAVQLFHQALDAGIATPAARADLIAALLVAQRAAGRFERLDDVQDALEKLRADSLPGPRLATLYAYLAVNRNDLSAHELALAHLATARELLGDRAGDAETAPVDVSAAAIVLNQPGPDRLQRGIALARRAADAAARVPLPEIACEAWQWLGILARPYDLDEAYGYFDQAERFATTYQLPTEVIQSQVLKAGITFLADGRRTELEAVQARALIAGAIPMAVGLSGTIALQRVMSGDYQAAAQILTTELATATRIKLGHVESYLQVVQAVLAAHQGRRAEMEAALIAHEPTAGNGPFGLSYSLGLARSFCSLLHEERGRAEDELARVVAFEADNPTTMHLSGPGGMALLLGVLAGRLRQEHLNAATERPTGTLRWNLQFVRLAEAVLHGRAGQTERAAESLAQAQEASALFPMARHLGHRLVAPEAIEHGWGDPAQLLEAAERYFHDHGVPAPARACRRLLKDLGVPVRRRRENHDRVPADLRSLGVSVREFEVLDQLAVYGGSNRAIAERLFISPRTLEKHVASLITKTAQADRTALRRYAERLLSLEQDI</sequence>
<evidence type="ECO:0000313" key="5">
    <source>
        <dbReference type="Proteomes" id="UP000295124"/>
    </source>
</evidence>
<accession>A0A4V2YQP0</accession>
<dbReference type="GO" id="GO:0005524">
    <property type="term" value="F:ATP binding"/>
    <property type="evidence" value="ECO:0007669"/>
    <property type="project" value="UniProtKB-KW"/>
</dbReference>
<evidence type="ECO:0000313" key="4">
    <source>
        <dbReference type="EMBL" id="TDD62657.1"/>
    </source>
</evidence>
<dbReference type="SMART" id="SM00421">
    <property type="entry name" value="HTH_LUXR"/>
    <property type="match status" value="1"/>
</dbReference>